<evidence type="ECO:0000256" key="1">
    <source>
        <dbReference type="SAM" id="Phobius"/>
    </source>
</evidence>
<keyword evidence="1" id="KW-0812">Transmembrane</keyword>
<sequence length="139" mass="16272">MKQELTIKYRNTLQNLIILLVGIVLLVIGFIAYYWTEIFSYFYLIVLANVLVLYVLITSQVKKNQVIYDAVFIKYKLNNEPTKRLKVDEVAGVKQQEQALIVQLNQNQEATIELDNYSENAIEEFRDLINNIIQINKNK</sequence>
<proteinExistence type="predicted"/>
<dbReference type="GeneID" id="94367653"/>
<keyword evidence="1" id="KW-1133">Transmembrane helix</keyword>
<comment type="caution">
    <text evidence="2">The sequence shown here is derived from an EMBL/GenBank/DDBJ whole genome shotgun (WGS) entry which is preliminary data.</text>
</comment>
<evidence type="ECO:0000313" key="3">
    <source>
        <dbReference type="Proteomes" id="UP000615593"/>
    </source>
</evidence>
<keyword evidence="1" id="KW-0472">Membrane</keyword>
<accession>A0ABQ3BGR8</accession>
<organism evidence="2 3">
    <name type="scientific">Mesonia mobilis</name>
    <dbReference type="NCBI Taxonomy" id="369791"/>
    <lineage>
        <taxon>Bacteria</taxon>
        <taxon>Pseudomonadati</taxon>
        <taxon>Bacteroidota</taxon>
        <taxon>Flavobacteriia</taxon>
        <taxon>Flavobacteriales</taxon>
        <taxon>Flavobacteriaceae</taxon>
        <taxon>Mesonia</taxon>
    </lineage>
</organism>
<protein>
    <submittedName>
        <fullName evidence="2">Uncharacterized protein</fullName>
    </submittedName>
</protein>
<gene>
    <name evidence="2" type="ORF">GCM10008088_00160</name>
</gene>
<keyword evidence="3" id="KW-1185">Reference proteome</keyword>
<dbReference type="EMBL" id="BMWY01000001">
    <property type="protein sequence ID" value="GGZ43224.1"/>
    <property type="molecule type" value="Genomic_DNA"/>
</dbReference>
<feature type="transmembrane region" description="Helical" evidence="1">
    <location>
        <begin position="41"/>
        <end position="57"/>
    </location>
</feature>
<reference evidence="3" key="1">
    <citation type="journal article" date="2019" name="Int. J. Syst. Evol. Microbiol.">
        <title>The Global Catalogue of Microorganisms (GCM) 10K type strain sequencing project: providing services to taxonomists for standard genome sequencing and annotation.</title>
        <authorList>
            <consortium name="The Broad Institute Genomics Platform"/>
            <consortium name="The Broad Institute Genome Sequencing Center for Infectious Disease"/>
            <person name="Wu L."/>
            <person name="Ma J."/>
        </authorList>
    </citation>
    <scope>NUCLEOTIDE SEQUENCE [LARGE SCALE GENOMIC DNA]</scope>
    <source>
        <strain evidence="3">KCTC 12708</strain>
    </source>
</reference>
<dbReference type="RefSeq" id="WP_027884695.1">
    <property type="nucleotide sequence ID" value="NZ_BMWY01000001.1"/>
</dbReference>
<dbReference type="Proteomes" id="UP000615593">
    <property type="component" value="Unassembled WGS sequence"/>
</dbReference>
<feature type="transmembrane region" description="Helical" evidence="1">
    <location>
        <begin position="12"/>
        <end position="35"/>
    </location>
</feature>
<evidence type="ECO:0000313" key="2">
    <source>
        <dbReference type="EMBL" id="GGZ43224.1"/>
    </source>
</evidence>
<name>A0ABQ3BGR8_9FLAO</name>